<dbReference type="PANTHER" id="PTHR45784">
    <property type="entry name" value="C-TYPE LECTIN DOMAIN FAMILY 20 MEMBER A-RELATED"/>
    <property type="match status" value="1"/>
</dbReference>
<name>A0A672H6E5_SALFA</name>
<dbReference type="Proteomes" id="UP000472267">
    <property type="component" value="Chromosome 1"/>
</dbReference>
<dbReference type="Ensembl" id="ENSSFAT00005025680.1">
    <property type="protein sequence ID" value="ENSSFAP00005024676.1"/>
    <property type="gene ID" value="ENSSFAG00005012712.1"/>
</dbReference>
<proteinExistence type="predicted"/>
<dbReference type="OMA" id="CVTITSK"/>
<keyword evidence="4" id="KW-1185">Reference proteome</keyword>
<feature type="domain" description="C-type lectin" evidence="2">
    <location>
        <begin position="254"/>
        <end position="364"/>
    </location>
</feature>
<feature type="domain" description="C-type lectin" evidence="2">
    <location>
        <begin position="146"/>
        <end position="246"/>
    </location>
</feature>
<dbReference type="InterPro" id="IPR016187">
    <property type="entry name" value="CTDL_fold"/>
</dbReference>
<dbReference type="RefSeq" id="XP_029950625.1">
    <property type="nucleotide sequence ID" value="XM_030094765.1"/>
</dbReference>
<feature type="chain" id="PRO_5025425602" evidence="1">
    <location>
        <begin position="26"/>
        <end position="366"/>
    </location>
</feature>
<evidence type="ECO:0000256" key="1">
    <source>
        <dbReference type="SAM" id="SignalP"/>
    </source>
</evidence>
<accession>A0A672H6E5</accession>
<dbReference type="Gene3D" id="3.10.100.10">
    <property type="entry name" value="Mannose-Binding Protein A, subunit A"/>
    <property type="match status" value="3"/>
</dbReference>
<dbReference type="SMART" id="SM00034">
    <property type="entry name" value="CLECT"/>
    <property type="match status" value="3"/>
</dbReference>
<keyword evidence="1" id="KW-0732">Signal</keyword>
<sequence>MMGMKSSSLPRALIVLVLSSSTVSGLGSVVSTYYTYYEDHHTWLEAQSYCRQHHRDLAVLLKESDKDNMDMKPYHAWIGLYRPDPEVNDWVWSSGHIDDFPSWSNNEPYRTDSCAYVSYDSQRIRGQDCATHFFFFCHEIQDFLWYEFIPLSKNWSEAQDYCRQHYTDLATFPDYIYINDVGAKNFSVWIGLHKEEETWKWSAGFSDYRSWDQGEPDNSSGCVSISSFEKKMATKNCNDSYPFICSNDNIVVVKENKTWEEALEHCRALTSPSNSHDVYDLVSVQPGDDQDYVMTRVIEADTEEVWVSLRFLAGYWRWVTGADMLYPDLPACPLDWKHCGALSKANRTSVETRDCVERKNFLCYRK</sequence>
<dbReference type="InterPro" id="IPR001304">
    <property type="entry name" value="C-type_lectin-like"/>
</dbReference>
<gene>
    <name evidence="3" type="primary">LOC115390766</name>
</gene>
<dbReference type="AlphaFoldDB" id="A0A672H6E5"/>
<dbReference type="PANTHER" id="PTHR45784:SF8">
    <property type="entry name" value="C-TYPE MANNOSE RECEPTOR 2-RELATED"/>
    <property type="match status" value="1"/>
</dbReference>
<reference evidence="3" key="3">
    <citation type="submission" date="2025-09" db="UniProtKB">
        <authorList>
            <consortium name="Ensembl"/>
        </authorList>
    </citation>
    <scope>IDENTIFICATION</scope>
</reference>
<feature type="domain" description="C-type lectin" evidence="2">
    <location>
        <begin position="34"/>
        <end position="138"/>
    </location>
</feature>
<dbReference type="CDD" id="cd00037">
    <property type="entry name" value="CLECT"/>
    <property type="match status" value="1"/>
</dbReference>
<dbReference type="SUPFAM" id="SSF56436">
    <property type="entry name" value="C-type lectin-like"/>
    <property type="match status" value="3"/>
</dbReference>
<evidence type="ECO:0000313" key="4">
    <source>
        <dbReference type="Proteomes" id="UP000472267"/>
    </source>
</evidence>
<protein>
    <submittedName>
        <fullName evidence="3">Macrophage mannose receptor 1-like</fullName>
    </submittedName>
</protein>
<dbReference type="PROSITE" id="PS50041">
    <property type="entry name" value="C_TYPE_LECTIN_2"/>
    <property type="match status" value="3"/>
</dbReference>
<reference evidence="3" key="2">
    <citation type="submission" date="2025-08" db="UniProtKB">
        <authorList>
            <consortium name="Ensembl"/>
        </authorList>
    </citation>
    <scope>IDENTIFICATION</scope>
</reference>
<dbReference type="InterPro" id="IPR016186">
    <property type="entry name" value="C-type_lectin-like/link_sf"/>
</dbReference>
<organism evidence="3 4">
    <name type="scientific">Salarias fasciatus</name>
    <name type="common">Jewelled blenny</name>
    <name type="synonym">Blennius fasciatus</name>
    <dbReference type="NCBI Taxonomy" id="181472"/>
    <lineage>
        <taxon>Eukaryota</taxon>
        <taxon>Metazoa</taxon>
        <taxon>Chordata</taxon>
        <taxon>Craniata</taxon>
        <taxon>Vertebrata</taxon>
        <taxon>Euteleostomi</taxon>
        <taxon>Actinopterygii</taxon>
        <taxon>Neopterygii</taxon>
        <taxon>Teleostei</taxon>
        <taxon>Neoteleostei</taxon>
        <taxon>Acanthomorphata</taxon>
        <taxon>Ovalentaria</taxon>
        <taxon>Blenniimorphae</taxon>
        <taxon>Blenniiformes</taxon>
        <taxon>Blennioidei</taxon>
        <taxon>Blenniidae</taxon>
        <taxon>Salariinae</taxon>
        <taxon>Salarias</taxon>
    </lineage>
</organism>
<dbReference type="OrthoDB" id="8916154at2759"/>
<evidence type="ECO:0000259" key="2">
    <source>
        <dbReference type="PROSITE" id="PS50041"/>
    </source>
</evidence>
<reference evidence="3" key="1">
    <citation type="submission" date="2019-06" db="EMBL/GenBank/DDBJ databases">
        <authorList>
            <consortium name="Wellcome Sanger Institute Data Sharing"/>
        </authorList>
    </citation>
    <scope>NUCLEOTIDE SEQUENCE [LARGE SCALE GENOMIC DNA]</scope>
</reference>
<evidence type="ECO:0000313" key="3">
    <source>
        <dbReference type="Ensembl" id="ENSSFAP00005024676.1"/>
    </source>
</evidence>
<dbReference type="GeneID" id="115390766"/>
<dbReference type="Pfam" id="PF00059">
    <property type="entry name" value="Lectin_C"/>
    <property type="match status" value="3"/>
</dbReference>
<feature type="signal peptide" evidence="1">
    <location>
        <begin position="1"/>
        <end position="25"/>
    </location>
</feature>
<dbReference type="InParanoid" id="A0A672H6E5"/>